<feature type="compositionally biased region" description="Basic and acidic residues" evidence="1">
    <location>
        <begin position="25"/>
        <end position="35"/>
    </location>
</feature>
<keyword evidence="3" id="KW-1185">Reference proteome</keyword>
<accession>A0A821XIY4</accession>
<dbReference type="OrthoDB" id="10051381at2759"/>
<protein>
    <recommendedName>
        <fullName evidence="4">Helitron helicase-like domain-containing protein</fullName>
    </recommendedName>
</protein>
<dbReference type="EMBL" id="CAJOBZ010000070">
    <property type="protein sequence ID" value="CAF4946666.1"/>
    <property type="molecule type" value="Genomic_DNA"/>
</dbReference>
<sequence length="383" mass="44509">MRRSNLGRRTRNATNQANYRSNRTAQERDDGNERERIRISQTREARARHSTNNRESLNRAAFSYDVSIDYSNYQCVVIGSMNSVCSHCKALKYKNEANGLCCANGKVKLIPLDPPPEPLYSLVSGIGTDSIHFLTHIQQYNNCFQMTSFGARNVVRENFMPTFKIQGQIYHRAGSLLPVSDSDNKFLQIYFMGNSPQEIDLRCAHNNLVKRSIVEQLQTLFHQHNQLIILFKTALDLIPSDNHKIVIRADKTPAGVDLQHTRRFNAPNIDEVAIVVVGENLESRDIVLHRRNDQLQRIKETHRSYDALQYPIIFWQGEDGYDFSIKMINPITGSETYKKVSSMNYYSYRLMIRENEDNHILKCRRLYHKYVVDICMLKLKRRD</sequence>
<feature type="region of interest" description="Disordered" evidence="1">
    <location>
        <begin position="1"/>
        <end position="35"/>
    </location>
</feature>
<proteinExistence type="predicted"/>
<evidence type="ECO:0000313" key="2">
    <source>
        <dbReference type="EMBL" id="CAF4946666.1"/>
    </source>
</evidence>
<evidence type="ECO:0000256" key="1">
    <source>
        <dbReference type="SAM" id="MobiDB-lite"/>
    </source>
</evidence>
<evidence type="ECO:0008006" key="4">
    <source>
        <dbReference type="Google" id="ProtNLM"/>
    </source>
</evidence>
<dbReference type="PANTHER" id="PTHR45786:SF74">
    <property type="entry name" value="ATP-DEPENDENT DNA HELICASE"/>
    <property type="match status" value="1"/>
</dbReference>
<name>A0A821XIY4_9NEOP</name>
<dbReference type="PANTHER" id="PTHR45786">
    <property type="entry name" value="DNA BINDING PROTEIN-LIKE"/>
    <property type="match status" value="1"/>
</dbReference>
<evidence type="ECO:0000313" key="3">
    <source>
        <dbReference type="Proteomes" id="UP000663880"/>
    </source>
</evidence>
<gene>
    <name evidence="2" type="ORF">PMACD_LOCUS15240</name>
</gene>
<dbReference type="AlphaFoldDB" id="A0A821XIY4"/>
<organism evidence="2 3">
    <name type="scientific">Pieris macdunnoughi</name>
    <dbReference type="NCBI Taxonomy" id="345717"/>
    <lineage>
        <taxon>Eukaryota</taxon>
        <taxon>Metazoa</taxon>
        <taxon>Ecdysozoa</taxon>
        <taxon>Arthropoda</taxon>
        <taxon>Hexapoda</taxon>
        <taxon>Insecta</taxon>
        <taxon>Pterygota</taxon>
        <taxon>Neoptera</taxon>
        <taxon>Endopterygota</taxon>
        <taxon>Lepidoptera</taxon>
        <taxon>Glossata</taxon>
        <taxon>Ditrysia</taxon>
        <taxon>Papilionoidea</taxon>
        <taxon>Pieridae</taxon>
        <taxon>Pierinae</taxon>
        <taxon>Pieris</taxon>
    </lineage>
</organism>
<feature type="compositionally biased region" description="Polar residues" evidence="1">
    <location>
        <begin position="12"/>
        <end position="24"/>
    </location>
</feature>
<comment type="caution">
    <text evidence="2">The sequence shown here is derived from an EMBL/GenBank/DDBJ whole genome shotgun (WGS) entry which is preliminary data.</text>
</comment>
<reference evidence="2" key="1">
    <citation type="submission" date="2021-02" db="EMBL/GenBank/DDBJ databases">
        <authorList>
            <person name="Steward A R."/>
        </authorList>
    </citation>
    <scope>NUCLEOTIDE SEQUENCE</scope>
</reference>
<feature type="compositionally biased region" description="Basic residues" evidence="1">
    <location>
        <begin position="1"/>
        <end position="11"/>
    </location>
</feature>
<dbReference type="Proteomes" id="UP000663880">
    <property type="component" value="Unassembled WGS sequence"/>
</dbReference>